<dbReference type="GO" id="GO:0030313">
    <property type="term" value="C:cell envelope"/>
    <property type="evidence" value="ECO:0007669"/>
    <property type="project" value="UniProtKB-SubCell"/>
</dbReference>
<keyword evidence="11" id="KW-1185">Reference proteome</keyword>
<evidence type="ECO:0000313" key="10">
    <source>
        <dbReference type="EMBL" id="BDU73040.1"/>
    </source>
</evidence>
<keyword evidence="7" id="KW-0408">Iron</keyword>
<evidence type="ECO:0000259" key="9">
    <source>
        <dbReference type="Pfam" id="PF14537"/>
    </source>
</evidence>
<keyword evidence="6" id="KW-0249">Electron transport</keyword>
<dbReference type="EMBL" id="AP027080">
    <property type="protein sequence ID" value="BDU73040.1"/>
    <property type="molecule type" value="Genomic_DNA"/>
</dbReference>
<dbReference type="SUPFAM" id="SSF48695">
    <property type="entry name" value="Multiheme cytochromes"/>
    <property type="match status" value="1"/>
</dbReference>
<evidence type="ECO:0000256" key="8">
    <source>
        <dbReference type="SAM" id="SignalP"/>
    </source>
</evidence>
<keyword evidence="5" id="KW-0479">Metal-binding</keyword>
<dbReference type="KEGG" id="msil:METEAL_22140"/>
<evidence type="ECO:0000256" key="6">
    <source>
        <dbReference type="ARBA" id="ARBA00022982"/>
    </source>
</evidence>
<feature type="signal peptide" evidence="8">
    <location>
        <begin position="1"/>
        <end position="18"/>
    </location>
</feature>
<accession>A0AA48K9G4</accession>
<proteinExistence type="predicted"/>
<evidence type="ECO:0000256" key="7">
    <source>
        <dbReference type="ARBA" id="ARBA00023004"/>
    </source>
</evidence>
<keyword evidence="4" id="KW-0349">Heme</keyword>
<keyword evidence="3" id="KW-0813">Transport</keyword>
<comment type="cofactor">
    <cofactor evidence="1">
        <name>heme c</name>
        <dbReference type="ChEBI" id="CHEBI:61717"/>
    </cofactor>
</comment>
<sequence>MKAVALLLSLGMLLPLAAAPKRQPRVPATQCATCHGTEKVLPAGHVDIRKGKPACGECHTGDTTLRGKLPLVHRHALAGVSCEDCHGKGKPSAKAQPAACVRCHEMEALVAKTAQAKDHNPHADQHGYAANCNLCHHQHKPSKNYCITCHSFNWPVP</sequence>
<dbReference type="InterPro" id="IPR012286">
    <property type="entry name" value="Tetrahaem_cytochrome"/>
</dbReference>
<evidence type="ECO:0000256" key="2">
    <source>
        <dbReference type="ARBA" id="ARBA00004196"/>
    </source>
</evidence>
<gene>
    <name evidence="10" type="ORF">METEAL_22140</name>
</gene>
<organism evidence="10 11">
    <name type="scientific">Mesoterricola silvestris</name>
    <dbReference type="NCBI Taxonomy" id="2927979"/>
    <lineage>
        <taxon>Bacteria</taxon>
        <taxon>Pseudomonadati</taxon>
        <taxon>Acidobacteriota</taxon>
        <taxon>Holophagae</taxon>
        <taxon>Holophagales</taxon>
        <taxon>Holophagaceae</taxon>
        <taxon>Mesoterricola</taxon>
    </lineage>
</organism>
<dbReference type="AlphaFoldDB" id="A0AA48K9G4"/>
<evidence type="ECO:0000313" key="11">
    <source>
        <dbReference type="Proteomes" id="UP001238179"/>
    </source>
</evidence>
<dbReference type="GO" id="GO:0046872">
    <property type="term" value="F:metal ion binding"/>
    <property type="evidence" value="ECO:0007669"/>
    <property type="project" value="UniProtKB-KW"/>
</dbReference>
<protein>
    <recommendedName>
        <fullName evidence="9">Tetrahaem cytochrome domain-containing protein</fullName>
    </recommendedName>
</protein>
<evidence type="ECO:0000256" key="5">
    <source>
        <dbReference type="ARBA" id="ARBA00022723"/>
    </source>
</evidence>
<feature type="chain" id="PRO_5041217815" description="Tetrahaem cytochrome domain-containing protein" evidence="8">
    <location>
        <begin position="19"/>
        <end position="157"/>
    </location>
</feature>
<keyword evidence="8" id="KW-0732">Signal</keyword>
<feature type="domain" description="Tetrahaem cytochrome" evidence="9">
    <location>
        <begin position="75"/>
        <end position="151"/>
    </location>
</feature>
<evidence type="ECO:0000256" key="4">
    <source>
        <dbReference type="ARBA" id="ARBA00022617"/>
    </source>
</evidence>
<dbReference type="Pfam" id="PF14537">
    <property type="entry name" value="Cytochrom_c3_2"/>
    <property type="match status" value="1"/>
</dbReference>
<reference evidence="11" key="1">
    <citation type="journal article" date="2023" name="Int. J. Syst. Evol. Microbiol.">
        <title>Mesoterricola silvestris gen. nov., sp. nov., Mesoterricola sediminis sp. nov., Geothrix oryzae sp. nov., Geothrix edaphica sp. nov., Geothrix rubra sp. nov., and Geothrix limicola sp. nov., six novel members of Acidobacteriota isolated from soils.</title>
        <authorList>
            <person name="Itoh H."/>
            <person name="Sugisawa Y."/>
            <person name="Mise K."/>
            <person name="Xu Z."/>
            <person name="Kuniyasu M."/>
            <person name="Ushijima N."/>
            <person name="Kawano K."/>
            <person name="Kobayashi E."/>
            <person name="Shiratori Y."/>
            <person name="Masuda Y."/>
            <person name="Senoo K."/>
        </authorList>
    </citation>
    <scope>NUCLEOTIDE SEQUENCE [LARGE SCALE GENOMIC DNA]</scope>
    <source>
        <strain evidence="11">W79</strain>
    </source>
</reference>
<dbReference type="InterPro" id="IPR036280">
    <property type="entry name" value="Multihaem_cyt_sf"/>
</dbReference>
<name>A0AA48K9G4_9BACT</name>
<evidence type="ECO:0000256" key="3">
    <source>
        <dbReference type="ARBA" id="ARBA00022448"/>
    </source>
</evidence>
<dbReference type="Proteomes" id="UP001238179">
    <property type="component" value="Chromosome"/>
</dbReference>
<dbReference type="RefSeq" id="WP_316411684.1">
    <property type="nucleotide sequence ID" value="NZ_AP027080.1"/>
</dbReference>
<comment type="subcellular location">
    <subcellularLocation>
        <location evidence="2">Cell envelope</location>
    </subcellularLocation>
</comment>
<dbReference type="Gene3D" id="1.10.1130.10">
    <property type="entry name" value="Flavocytochrome C3, Chain A"/>
    <property type="match status" value="1"/>
</dbReference>
<evidence type="ECO:0000256" key="1">
    <source>
        <dbReference type="ARBA" id="ARBA00001926"/>
    </source>
</evidence>